<evidence type="ECO:0000256" key="2">
    <source>
        <dbReference type="ARBA" id="ARBA00022741"/>
    </source>
</evidence>
<name>D2QYV4_PIRSD</name>
<feature type="domain" description="ABC transporter" evidence="5">
    <location>
        <begin position="4"/>
        <end position="243"/>
    </location>
</feature>
<organism evidence="6 7">
    <name type="scientific">Pirellula staleyi (strain ATCC 27377 / DSM 6068 / ICPB 4128)</name>
    <name type="common">Pirella staleyi</name>
    <dbReference type="NCBI Taxonomy" id="530564"/>
    <lineage>
        <taxon>Bacteria</taxon>
        <taxon>Pseudomonadati</taxon>
        <taxon>Planctomycetota</taxon>
        <taxon>Planctomycetia</taxon>
        <taxon>Pirellulales</taxon>
        <taxon>Pirellulaceae</taxon>
        <taxon>Pirellula</taxon>
    </lineage>
</organism>
<dbReference type="InterPro" id="IPR017871">
    <property type="entry name" value="ABC_transporter-like_CS"/>
</dbReference>
<dbReference type="PROSITE" id="PS00211">
    <property type="entry name" value="ABC_TRANSPORTER_1"/>
    <property type="match status" value="1"/>
</dbReference>
<comment type="similarity">
    <text evidence="4">Belongs to the ABC transporter superfamily. Macrolide exporter (TC 3.A.1.122) family.</text>
</comment>
<dbReference type="GO" id="GO:0016887">
    <property type="term" value="F:ATP hydrolysis activity"/>
    <property type="evidence" value="ECO:0007669"/>
    <property type="project" value="InterPro"/>
</dbReference>
<dbReference type="HOGENOM" id="CLU_000604_1_22_0"/>
<dbReference type="InterPro" id="IPR015854">
    <property type="entry name" value="ABC_transpr_LolD-like"/>
</dbReference>
<dbReference type="GO" id="GO:0098796">
    <property type="term" value="C:membrane protein complex"/>
    <property type="evidence" value="ECO:0007669"/>
    <property type="project" value="UniProtKB-ARBA"/>
</dbReference>
<sequence length="249" mass="27004" precursor="true">MYVLETRQVRKAFGEGETQVEALKGVDVGVRPGEMLAIMGRSGSGKSTLLTLLGGVDVPTSGQVLLEGKDLATMSDDERTLMRRQRIGFIFQSFNLLPILTAEENVALPMELDGVSAAEAKRRAGEVLELVGMAGRKSHIPGKLSGGEQQRVAIARALAIRPAILLADEPTGNLDTANSKRVTAMLRELVDEHQQTIIMVTHDPGVALMADRVVHLLDGNVEREEVHRDKSPAVVPVTSAPRYVEARRK</sequence>
<dbReference type="GO" id="GO:0005524">
    <property type="term" value="F:ATP binding"/>
    <property type="evidence" value="ECO:0007669"/>
    <property type="project" value="UniProtKB-KW"/>
</dbReference>
<dbReference type="InterPro" id="IPR027417">
    <property type="entry name" value="P-loop_NTPase"/>
</dbReference>
<dbReference type="SUPFAM" id="SSF52540">
    <property type="entry name" value="P-loop containing nucleoside triphosphate hydrolases"/>
    <property type="match status" value="1"/>
</dbReference>
<dbReference type="PANTHER" id="PTHR24220">
    <property type="entry name" value="IMPORT ATP-BINDING PROTEIN"/>
    <property type="match status" value="1"/>
</dbReference>
<evidence type="ECO:0000256" key="4">
    <source>
        <dbReference type="ARBA" id="ARBA00038388"/>
    </source>
</evidence>
<evidence type="ECO:0000313" key="7">
    <source>
        <dbReference type="Proteomes" id="UP000001887"/>
    </source>
</evidence>
<dbReference type="Pfam" id="PF00005">
    <property type="entry name" value="ABC_tran"/>
    <property type="match status" value="1"/>
</dbReference>
<evidence type="ECO:0000313" key="6">
    <source>
        <dbReference type="EMBL" id="ADB16409.1"/>
    </source>
</evidence>
<dbReference type="InterPro" id="IPR003593">
    <property type="entry name" value="AAA+_ATPase"/>
</dbReference>
<dbReference type="EMBL" id="CP001848">
    <property type="protein sequence ID" value="ADB16409.1"/>
    <property type="molecule type" value="Genomic_DNA"/>
</dbReference>
<keyword evidence="1" id="KW-0813">Transport</keyword>
<accession>D2QYV4</accession>
<dbReference type="OrthoDB" id="273392at2"/>
<evidence type="ECO:0000256" key="1">
    <source>
        <dbReference type="ARBA" id="ARBA00022448"/>
    </source>
</evidence>
<dbReference type="GO" id="GO:0005886">
    <property type="term" value="C:plasma membrane"/>
    <property type="evidence" value="ECO:0007669"/>
    <property type="project" value="TreeGrafter"/>
</dbReference>
<dbReference type="GO" id="GO:0022857">
    <property type="term" value="F:transmembrane transporter activity"/>
    <property type="evidence" value="ECO:0007669"/>
    <property type="project" value="TreeGrafter"/>
</dbReference>
<evidence type="ECO:0000259" key="5">
    <source>
        <dbReference type="PROSITE" id="PS50893"/>
    </source>
</evidence>
<dbReference type="STRING" id="530564.Psta_1734"/>
<dbReference type="AlphaFoldDB" id="D2QYV4"/>
<keyword evidence="2" id="KW-0547">Nucleotide-binding</keyword>
<gene>
    <name evidence="6" type="ordered locus">Psta_1734</name>
</gene>
<dbReference type="FunFam" id="3.40.50.300:FF:000032">
    <property type="entry name" value="Export ABC transporter ATP-binding protein"/>
    <property type="match status" value="1"/>
</dbReference>
<dbReference type="CDD" id="cd03255">
    <property type="entry name" value="ABC_MJ0796_LolCDE_FtsE"/>
    <property type="match status" value="1"/>
</dbReference>
<proteinExistence type="inferred from homology"/>
<dbReference type="eggNOG" id="COG1136">
    <property type="taxonomic scope" value="Bacteria"/>
</dbReference>
<protein>
    <submittedName>
        <fullName evidence="6">ABC transporter related protein</fullName>
    </submittedName>
</protein>
<keyword evidence="7" id="KW-1185">Reference proteome</keyword>
<dbReference type="Proteomes" id="UP000001887">
    <property type="component" value="Chromosome"/>
</dbReference>
<reference evidence="6 7" key="1">
    <citation type="journal article" date="2009" name="Stand. Genomic Sci.">
        <title>Complete genome sequence of Pirellula staleyi type strain (ATCC 27377).</title>
        <authorList>
            <person name="Clum A."/>
            <person name="Tindall B.J."/>
            <person name="Sikorski J."/>
            <person name="Ivanova N."/>
            <person name="Mavrommatis K."/>
            <person name="Lucas S."/>
            <person name="Glavina del Rio T."/>
            <person name="Nolan M."/>
            <person name="Chen F."/>
            <person name="Tice H."/>
            <person name="Pitluck S."/>
            <person name="Cheng J.F."/>
            <person name="Chertkov O."/>
            <person name="Brettin T."/>
            <person name="Han C."/>
            <person name="Detter J.C."/>
            <person name="Kuske C."/>
            <person name="Bruce D."/>
            <person name="Goodwin L."/>
            <person name="Ovchinikova G."/>
            <person name="Pati A."/>
            <person name="Mikhailova N."/>
            <person name="Chen A."/>
            <person name="Palaniappan K."/>
            <person name="Land M."/>
            <person name="Hauser L."/>
            <person name="Chang Y.J."/>
            <person name="Jeffries C.D."/>
            <person name="Chain P."/>
            <person name="Rohde M."/>
            <person name="Goker M."/>
            <person name="Bristow J."/>
            <person name="Eisen J.A."/>
            <person name="Markowitz V."/>
            <person name="Hugenholtz P."/>
            <person name="Kyrpides N.C."/>
            <person name="Klenk H.P."/>
            <person name="Lapidus A."/>
        </authorList>
    </citation>
    <scope>NUCLEOTIDE SEQUENCE [LARGE SCALE GENOMIC DNA]</scope>
    <source>
        <strain evidence="7">ATCC 27377 / DSM 6068 / ICPB 4128</strain>
    </source>
</reference>
<dbReference type="Gene3D" id="3.40.50.300">
    <property type="entry name" value="P-loop containing nucleotide triphosphate hydrolases"/>
    <property type="match status" value="1"/>
</dbReference>
<dbReference type="PROSITE" id="PS50893">
    <property type="entry name" value="ABC_TRANSPORTER_2"/>
    <property type="match status" value="1"/>
</dbReference>
<dbReference type="PANTHER" id="PTHR24220:SF86">
    <property type="entry name" value="ABC TRANSPORTER ABCH.1"/>
    <property type="match status" value="1"/>
</dbReference>
<dbReference type="SMART" id="SM00382">
    <property type="entry name" value="AAA"/>
    <property type="match status" value="1"/>
</dbReference>
<keyword evidence="3" id="KW-0067">ATP-binding</keyword>
<dbReference type="InterPro" id="IPR003439">
    <property type="entry name" value="ABC_transporter-like_ATP-bd"/>
</dbReference>
<evidence type="ECO:0000256" key="3">
    <source>
        <dbReference type="ARBA" id="ARBA00022840"/>
    </source>
</evidence>
<dbReference type="InterPro" id="IPR017911">
    <property type="entry name" value="MacB-like_ATP-bd"/>
</dbReference>
<dbReference type="KEGG" id="psl:Psta_1734"/>